<reference evidence="1 2" key="1">
    <citation type="submission" date="2021-06" db="EMBL/GenBank/DDBJ databases">
        <authorList>
            <person name="Criscuolo A."/>
        </authorList>
    </citation>
    <scope>NUCLEOTIDE SEQUENCE [LARGE SCALE GENOMIC DNA]</scope>
    <source>
        <strain evidence="2">CIP 111802</strain>
    </source>
</reference>
<evidence type="ECO:0000313" key="2">
    <source>
        <dbReference type="Proteomes" id="UP000730618"/>
    </source>
</evidence>
<dbReference type="RefSeq" id="WP_218102072.1">
    <property type="nucleotide sequence ID" value="NZ_CAJVCE010000023.1"/>
</dbReference>
<comment type="caution">
    <text evidence="1">The sequence shown here is derived from an EMBL/GenBank/DDBJ whole genome shotgun (WGS) entry which is preliminary data.</text>
</comment>
<name>A0ABN7TT41_9BACL</name>
<proteinExistence type="predicted"/>
<sequence length="142" mass="15537">MYTNSQFAVAVHMMTILAGNYGQQRVNSELMARSVNTNPVIIRRILRKLVKGGLVAAVPGATGGSVLTRPPEQISLLDIYRIEGKQPVCLPENNPNPECLVGKSFKGVLCSKLSEAEQAMERKLAEVTIADLYTECAEFPLF</sequence>
<dbReference type="PROSITE" id="PS51197">
    <property type="entry name" value="HTH_RRF2_2"/>
    <property type="match status" value="1"/>
</dbReference>
<dbReference type="InterPro" id="IPR000944">
    <property type="entry name" value="Tscrpt_reg_Rrf2"/>
</dbReference>
<protein>
    <submittedName>
        <fullName evidence="1">HTH-type transcriptional regulator YwnA</fullName>
    </submittedName>
</protein>
<dbReference type="Pfam" id="PF02082">
    <property type="entry name" value="Rrf2"/>
    <property type="match status" value="1"/>
</dbReference>
<accession>A0ABN7TT41</accession>
<dbReference type="PANTHER" id="PTHR33221">
    <property type="entry name" value="WINGED HELIX-TURN-HELIX TRANSCRIPTIONAL REGULATOR, RRF2 FAMILY"/>
    <property type="match status" value="1"/>
</dbReference>
<gene>
    <name evidence="1" type="primary">ywnA_2</name>
    <name evidence="1" type="ORF">PAECIP111802_05870</name>
</gene>
<evidence type="ECO:0000313" key="1">
    <source>
        <dbReference type="EMBL" id="CAG7654775.1"/>
    </source>
</evidence>
<dbReference type="Proteomes" id="UP000730618">
    <property type="component" value="Unassembled WGS sequence"/>
</dbReference>
<keyword evidence="2" id="KW-1185">Reference proteome</keyword>
<dbReference type="EMBL" id="CAJVCE010000023">
    <property type="protein sequence ID" value="CAG7654775.1"/>
    <property type="molecule type" value="Genomic_DNA"/>
</dbReference>
<organism evidence="1 2">
    <name type="scientific">Paenibacillus allorhizosphaerae</name>
    <dbReference type="NCBI Taxonomy" id="2849866"/>
    <lineage>
        <taxon>Bacteria</taxon>
        <taxon>Bacillati</taxon>
        <taxon>Bacillota</taxon>
        <taxon>Bacilli</taxon>
        <taxon>Bacillales</taxon>
        <taxon>Paenibacillaceae</taxon>
        <taxon>Paenibacillus</taxon>
    </lineage>
</organism>
<dbReference type="PANTHER" id="PTHR33221:SF15">
    <property type="entry name" value="HTH-TYPE TRANSCRIPTIONAL REGULATOR YWGB-RELATED"/>
    <property type="match status" value="1"/>
</dbReference>